<dbReference type="EMBL" id="JBHRWK010000163">
    <property type="protein sequence ID" value="MFC3456441.1"/>
    <property type="molecule type" value="Genomic_DNA"/>
</dbReference>
<gene>
    <name evidence="2" type="ORF">ACFOSH_44090</name>
</gene>
<evidence type="ECO:0000313" key="2">
    <source>
        <dbReference type="EMBL" id="MFC3456441.1"/>
    </source>
</evidence>
<dbReference type="RefSeq" id="WP_378247808.1">
    <property type="nucleotide sequence ID" value="NZ_JBHRWK010000163.1"/>
</dbReference>
<reference evidence="3" key="1">
    <citation type="journal article" date="2019" name="Int. J. Syst. Evol. Microbiol.">
        <title>The Global Catalogue of Microorganisms (GCM) 10K type strain sequencing project: providing services to taxonomists for standard genome sequencing and annotation.</title>
        <authorList>
            <consortium name="The Broad Institute Genomics Platform"/>
            <consortium name="The Broad Institute Genome Sequencing Center for Infectious Disease"/>
            <person name="Wu L."/>
            <person name="Ma J."/>
        </authorList>
    </citation>
    <scope>NUCLEOTIDE SEQUENCE [LARGE SCALE GENOMIC DNA]</scope>
    <source>
        <strain evidence="3">CGMCC 4.7676</strain>
    </source>
</reference>
<organism evidence="2 3">
    <name type="scientific">Amycolatopsis speibonae</name>
    <dbReference type="NCBI Taxonomy" id="1450224"/>
    <lineage>
        <taxon>Bacteria</taxon>
        <taxon>Bacillati</taxon>
        <taxon>Actinomycetota</taxon>
        <taxon>Actinomycetes</taxon>
        <taxon>Pseudonocardiales</taxon>
        <taxon>Pseudonocardiaceae</taxon>
        <taxon>Amycolatopsis</taxon>
    </lineage>
</organism>
<protein>
    <recommendedName>
        <fullName evidence="4">DUF2993 domain-containing protein</fullName>
    </recommendedName>
</protein>
<evidence type="ECO:0000313" key="3">
    <source>
        <dbReference type="Proteomes" id="UP001595645"/>
    </source>
</evidence>
<evidence type="ECO:0000256" key="1">
    <source>
        <dbReference type="SAM" id="SignalP"/>
    </source>
</evidence>
<name>A0ABV7PDE1_9PSEU</name>
<sequence>MTIFSVLGVAASVISVLLATAARDQDSAALDVSLTSKLRIVSYEATSLDKIPMKVSESEDDPASDASISAAAVDVAVENLHDQSALITRVDVEVRAVYALRACGGGPLSATAEFDILIPTDRKVVGQVFGQDKMFEVEGKRKDRFAVSVGPALMVESDLVQIFHVDLLLRLQSGETVRADDIMLVPPGSAQDDDRIVTTLGTAKTGFNGSPACLRGARAMADAAVTAKAAKQSPRLAALHAKLHAVGY</sequence>
<dbReference type="Proteomes" id="UP001595645">
    <property type="component" value="Unassembled WGS sequence"/>
</dbReference>
<proteinExistence type="predicted"/>
<feature type="chain" id="PRO_5045337277" description="DUF2993 domain-containing protein" evidence="1">
    <location>
        <begin position="22"/>
        <end position="248"/>
    </location>
</feature>
<accession>A0ABV7PDE1</accession>
<evidence type="ECO:0008006" key="4">
    <source>
        <dbReference type="Google" id="ProtNLM"/>
    </source>
</evidence>
<feature type="signal peptide" evidence="1">
    <location>
        <begin position="1"/>
        <end position="21"/>
    </location>
</feature>
<keyword evidence="3" id="KW-1185">Reference proteome</keyword>
<keyword evidence="1" id="KW-0732">Signal</keyword>
<comment type="caution">
    <text evidence="2">The sequence shown here is derived from an EMBL/GenBank/DDBJ whole genome shotgun (WGS) entry which is preliminary data.</text>
</comment>